<feature type="non-terminal residue" evidence="5">
    <location>
        <position position="1"/>
    </location>
</feature>
<keyword evidence="2" id="KW-0862">Zinc</keyword>
<dbReference type="SUPFAM" id="SSF51735">
    <property type="entry name" value="NAD(P)-binding Rossmann-fold domains"/>
    <property type="match status" value="1"/>
</dbReference>
<dbReference type="Proteomes" id="UP000486351">
    <property type="component" value="Unassembled WGS sequence"/>
</dbReference>
<evidence type="ECO:0000256" key="1">
    <source>
        <dbReference type="ARBA" id="ARBA00022723"/>
    </source>
</evidence>
<keyword evidence="3" id="KW-0560">Oxidoreductase</keyword>
<dbReference type="EMBL" id="QXFY01012985">
    <property type="protein sequence ID" value="KAE9258817.1"/>
    <property type="molecule type" value="Genomic_DNA"/>
</dbReference>
<dbReference type="InterPro" id="IPR036291">
    <property type="entry name" value="NAD(P)-bd_dom_sf"/>
</dbReference>
<protein>
    <recommendedName>
        <fullName evidence="4">Alcohol dehydrogenase-like C-terminal domain-containing protein</fullName>
    </recommendedName>
</protein>
<proteinExistence type="predicted"/>
<dbReference type="Pfam" id="PF00107">
    <property type="entry name" value="ADH_zinc_N"/>
    <property type="match status" value="1"/>
</dbReference>
<evidence type="ECO:0000259" key="4">
    <source>
        <dbReference type="Pfam" id="PF00107"/>
    </source>
</evidence>
<dbReference type="InterPro" id="IPR047109">
    <property type="entry name" value="CAD-like"/>
</dbReference>
<dbReference type="AlphaFoldDB" id="A0A6G0PX90"/>
<name>A0A6G0PX90_9STRA</name>
<comment type="caution">
    <text evidence="5">The sequence shown here is derived from an EMBL/GenBank/DDBJ whole genome shotgun (WGS) entry which is preliminary data.</text>
</comment>
<keyword evidence="1" id="KW-0479">Metal-binding</keyword>
<dbReference type="FunFam" id="3.40.50.720:FF:001522">
    <property type="entry name" value="Uncharacterized protein"/>
    <property type="match status" value="1"/>
</dbReference>
<evidence type="ECO:0000256" key="3">
    <source>
        <dbReference type="ARBA" id="ARBA00023002"/>
    </source>
</evidence>
<sequence>YVRVDNNYAFKLPENIPSDVAAPLICAGATVFTPLKQEGVKAGDRVGVVGIGGLGHLAIQFIRALGAIPIAFSRSANKEQEIRALGAEEFYNLSDEADQKKAANSVDYLVLTADANDMPYNLYLSLVRKRGTFIMVGLPNDDVKLSPFFIVPRAVRVRGSCIGSIQDIKDML</sequence>
<gene>
    <name evidence="5" type="ORF">PF008_g33516</name>
</gene>
<dbReference type="Gene3D" id="3.90.180.10">
    <property type="entry name" value="Medium-chain alcohol dehydrogenases, catalytic domain"/>
    <property type="match status" value="1"/>
</dbReference>
<dbReference type="GO" id="GO:0016616">
    <property type="term" value="F:oxidoreductase activity, acting on the CH-OH group of donors, NAD or NADP as acceptor"/>
    <property type="evidence" value="ECO:0007669"/>
    <property type="project" value="InterPro"/>
</dbReference>
<evidence type="ECO:0000256" key="2">
    <source>
        <dbReference type="ARBA" id="ARBA00022833"/>
    </source>
</evidence>
<evidence type="ECO:0000313" key="6">
    <source>
        <dbReference type="Proteomes" id="UP000486351"/>
    </source>
</evidence>
<evidence type="ECO:0000313" key="5">
    <source>
        <dbReference type="EMBL" id="KAE9258817.1"/>
    </source>
</evidence>
<reference evidence="5 6" key="1">
    <citation type="submission" date="2018-09" db="EMBL/GenBank/DDBJ databases">
        <title>Genomic investigation of the strawberry pathogen Phytophthora fragariae indicates pathogenicity is determined by transcriptional variation in three key races.</title>
        <authorList>
            <person name="Adams T.M."/>
            <person name="Armitage A.D."/>
            <person name="Sobczyk M.K."/>
            <person name="Bates H.J."/>
            <person name="Dunwell J.M."/>
            <person name="Nellist C.F."/>
            <person name="Harrison R.J."/>
        </authorList>
    </citation>
    <scope>NUCLEOTIDE SEQUENCE [LARGE SCALE GENOMIC DNA]</scope>
    <source>
        <strain evidence="5 6">NOV-77</strain>
    </source>
</reference>
<feature type="domain" description="Alcohol dehydrogenase-like C-terminal" evidence="4">
    <location>
        <begin position="53"/>
        <end position="172"/>
    </location>
</feature>
<dbReference type="GO" id="GO:0046872">
    <property type="term" value="F:metal ion binding"/>
    <property type="evidence" value="ECO:0007669"/>
    <property type="project" value="UniProtKB-KW"/>
</dbReference>
<dbReference type="PANTHER" id="PTHR42683">
    <property type="entry name" value="ALDEHYDE REDUCTASE"/>
    <property type="match status" value="1"/>
</dbReference>
<dbReference type="Gene3D" id="3.40.50.720">
    <property type="entry name" value="NAD(P)-binding Rossmann-like Domain"/>
    <property type="match status" value="1"/>
</dbReference>
<organism evidence="5 6">
    <name type="scientific">Phytophthora fragariae</name>
    <dbReference type="NCBI Taxonomy" id="53985"/>
    <lineage>
        <taxon>Eukaryota</taxon>
        <taxon>Sar</taxon>
        <taxon>Stramenopiles</taxon>
        <taxon>Oomycota</taxon>
        <taxon>Peronosporomycetes</taxon>
        <taxon>Peronosporales</taxon>
        <taxon>Peronosporaceae</taxon>
        <taxon>Phytophthora</taxon>
    </lineage>
</organism>
<feature type="non-terminal residue" evidence="5">
    <location>
        <position position="172"/>
    </location>
</feature>
<accession>A0A6G0PX90</accession>
<dbReference type="InterPro" id="IPR013149">
    <property type="entry name" value="ADH-like_C"/>
</dbReference>